<dbReference type="InterPro" id="IPR009739">
    <property type="entry name" value="LprI-like_N"/>
</dbReference>
<dbReference type="PANTHER" id="PTHR37549:SF1">
    <property type="entry name" value="LIPOPROTEIN LPRI"/>
    <property type="match status" value="1"/>
</dbReference>
<accession>A0A2U8VPW2</accession>
<feature type="signal peptide" evidence="2">
    <location>
        <begin position="1"/>
        <end position="27"/>
    </location>
</feature>
<feature type="domain" description="Lysozyme inhibitor LprI-like N-terminal" evidence="3">
    <location>
        <begin position="37"/>
        <end position="101"/>
    </location>
</feature>
<feature type="region of interest" description="Disordered" evidence="1">
    <location>
        <begin position="106"/>
        <end position="141"/>
    </location>
</feature>
<feature type="chain" id="PRO_5015881077" description="Lysozyme inhibitor LprI-like N-terminal domain-containing protein" evidence="2">
    <location>
        <begin position="28"/>
        <end position="141"/>
    </location>
</feature>
<dbReference type="Proteomes" id="UP000246058">
    <property type="component" value="Chromosome"/>
</dbReference>
<evidence type="ECO:0000259" key="3">
    <source>
        <dbReference type="Pfam" id="PF07007"/>
    </source>
</evidence>
<evidence type="ECO:0000313" key="5">
    <source>
        <dbReference type="Proteomes" id="UP000246058"/>
    </source>
</evidence>
<protein>
    <recommendedName>
        <fullName evidence="3">Lysozyme inhibitor LprI-like N-terminal domain-containing protein</fullName>
    </recommendedName>
</protein>
<sequence length="141" mass="15617">MGYAMRCQWLLACVFIVIYAVHQEAQAQGFDCSLARSDAEFTVCGNKSLSSLDMTLNQLYINLKALPGIRDQQKRWIAQRDSCGQNHGCLNIIYKSRVNELRSLLSAPNRDTTEVERPGSGGGRSPAPTESSDCKRFPGLC</sequence>
<reference evidence="4 5" key="1">
    <citation type="submission" date="2018-05" db="EMBL/GenBank/DDBJ databases">
        <title>Complete Genome Sequence of Methylobacterium sp. 17Sr1-43.</title>
        <authorList>
            <person name="Srinivasan S."/>
        </authorList>
    </citation>
    <scope>NUCLEOTIDE SEQUENCE [LARGE SCALE GENOMIC DNA]</scope>
    <source>
        <strain evidence="4 5">17Sr1-43</strain>
    </source>
</reference>
<gene>
    <name evidence="4" type="ORF">DK427_07955</name>
</gene>
<evidence type="ECO:0000256" key="1">
    <source>
        <dbReference type="SAM" id="MobiDB-lite"/>
    </source>
</evidence>
<proteinExistence type="predicted"/>
<dbReference type="InterPro" id="IPR052755">
    <property type="entry name" value="Lysozyme_Inhibitor_LprI"/>
</dbReference>
<dbReference type="Pfam" id="PF07007">
    <property type="entry name" value="LprI"/>
    <property type="match status" value="1"/>
</dbReference>
<organism evidence="4 5">
    <name type="scientific">Methylobacterium radiodurans</name>
    <dbReference type="NCBI Taxonomy" id="2202828"/>
    <lineage>
        <taxon>Bacteria</taxon>
        <taxon>Pseudomonadati</taxon>
        <taxon>Pseudomonadota</taxon>
        <taxon>Alphaproteobacteria</taxon>
        <taxon>Hyphomicrobiales</taxon>
        <taxon>Methylobacteriaceae</taxon>
        <taxon>Methylobacterium</taxon>
    </lineage>
</organism>
<dbReference type="AlphaFoldDB" id="A0A2U8VPW2"/>
<keyword evidence="2" id="KW-0732">Signal</keyword>
<keyword evidence="5" id="KW-1185">Reference proteome</keyword>
<evidence type="ECO:0000256" key="2">
    <source>
        <dbReference type="SAM" id="SignalP"/>
    </source>
</evidence>
<dbReference type="GO" id="GO:0005576">
    <property type="term" value="C:extracellular region"/>
    <property type="evidence" value="ECO:0007669"/>
    <property type="project" value="TreeGrafter"/>
</dbReference>
<dbReference type="OrthoDB" id="427567at2"/>
<dbReference type="EMBL" id="CP029551">
    <property type="protein sequence ID" value="AWN35684.1"/>
    <property type="molecule type" value="Genomic_DNA"/>
</dbReference>
<dbReference type="KEGG" id="meti:DK427_07955"/>
<name>A0A2U8VPW2_9HYPH</name>
<evidence type="ECO:0000313" key="4">
    <source>
        <dbReference type="EMBL" id="AWN35684.1"/>
    </source>
</evidence>
<feature type="compositionally biased region" description="Basic and acidic residues" evidence="1">
    <location>
        <begin position="132"/>
        <end position="141"/>
    </location>
</feature>
<dbReference type="PANTHER" id="PTHR37549">
    <property type="entry name" value="LIPOPROTEIN LPRI"/>
    <property type="match status" value="1"/>
</dbReference>